<dbReference type="Pfam" id="PF24864">
    <property type="entry name" value="DUF7730"/>
    <property type="match status" value="1"/>
</dbReference>
<evidence type="ECO:0000313" key="3">
    <source>
        <dbReference type="Proteomes" id="UP000593566"/>
    </source>
</evidence>
<dbReference type="PANTHER" id="PTHR38790">
    <property type="entry name" value="2EXR DOMAIN-CONTAINING PROTEIN-RELATED"/>
    <property type="match status" value="1"/>
</dbReference>
<keyword evidence="3" id="KW-1185">Reference proteome</keyword>
<dbReference type="AlphaFoldDB" id="A0A8H6CE84"/>
<proteinExistence type="predicted"/>
<name>A0A8H6CE84_9LECA</name>
<protein>
    <recommendedName>
        <fullName evidence="1">DUF7730 domain-containing protein</fullName>
    </recommendedName>
</protein>
<reference evidence="2 3" key="1">
    <citation type="journal article" date="2020" name="Genomics">
        <title>Complete, high-quality genomes from long-read metagenomic sequencing of two wolf lichen thalli reveals enigmatic genome architecture.</title>
        <authorList>
            <person name="McKenzie S.K."/>
            <person name="Walston R.F."/>
            <person name="Allen J.L."/>
        </authorList>
    </citation>
    <scope>NUCLEOTIDE SEQUENCE [LARGE SCALE GENOMIC DNA]</scope>
    <source>
        <strain evidence="2">WasteWater1</strain>
    </source>
</reference>
<sequence length="261" mass="30533">MKLRSESRTVAASETPIAFMLPATHAITVSNASSPLFRLPQELKDRIYHFVYGGLHIHVENDYNSDHSRIRLAVCKFTKQHNINDCAEEKGLHVASLVTCRQMYHEARSVLYSANSFIISSPRLVDSFIRRLNDTSYDRLAVRSIRLHVYVHVRNDEREWDNTFRFLTQNLKNLRYISIDVDVCPWEYFSPMTRQHNPTYAKRLFLRDLVEFKKLPLKKVELVLEGSDIPVGRAREDKYIWTNARKQEWVQSMKSKMLGSG</sequence>
<organism evidence="2 3">
    <name type="scientific">Letharia lupina</name>
    <dbReference type="NCBI Taxonomy" id="560253"/>
    <lineage>
        <taxon>Eukaryota</taxon>
        <taxon>Fungi</taxon>
        <taxon>Dikarya</taxon>
        <taxon>Ascomycota</taxon>
        <taxon>Pezizomycotina</taxon>
        <taxon>Lecanoromycetes</taxon>
        <taxon>OSLEUM clade</taxon>
        <taxon>Lecanoromycetidae</taxon>
        <taxon>Lecanorales</taxon>
        <taxon>Lecanorineae</taxon>
        <taxon>Parmeliaceae</taxon>
        <taxon>Letharia</taxon>
    </lineage>
</organism>
<evidence type="ECO:0000313" key="2">
    <source>
        <dbReference type="EMBL" id="KAF6221847.1"/>
    </source>
</evidence>
<dbReference type="EMBL" id="JACCJB010000013">
    <property type="protein sequence ID" value="KAF6221847.1"/>
    <property type="molecule type" value="Genomic_DNA"/>
</dbReference>
<dbReference type="RefSeq" id="XP_037151282.1">
    <property type="nucleotide sequence ID" value="XM_037292743.1"/>
</dbReference>
<feature type="domain" description="DUF7730" evidence="1">
    <location>
        <begin position="32"/>
        <end position="180"/>
    </location>
</feature>
<gene>
    <name evidence="2" type="ORF">HO133_001815</name>
</gene>
<comment type="caution">
    <text evidence="2">The sequence shown here is derived from an EMBL/GenBank/DDBJ whole genome shotgun (WGS) entry which is preliminary data.</text>
</comment>
<dbReference type="Proteomes" id="UP000593566">
    <property type="component" value="Unassembled WGS sequence"/>
</dbReference>
<accession>A0A8H6CE84</accession>
<dbReference type="GeneID" id="59330229"/>
<dbReference type="InterPro" id="IPR056632">
    <property type="entry name" value="DUF7730"/>
</dbReference>
<evidence type="ECO:0000259" key="1">
    <source>
        <dbReference type="Pfam" id="PF24864"/>
    </source>
</evidence>